<feature type="region of interest" description="Disordered" evidence="1">
    <location>
        <begin position="1"/>
        <end position="39"/>
    </location>
</feature>
<proteinExistence type="predicted"/>
<comment type="caution">
    <text evidence="2">The sequence shown here is derived from an EMBL/GenBank/DDBJ whole genome shotgun (WGS) entry which is preliminary data.</text>
</comment>
<evidence type="ECO:0000313" key="3">
    <source>
        <dbReference type="Proteomes" id="UP000022447"/>
    </source>
</evidence>
<dbReference type="AlphaFoldDB" id="X7EM38"/>
<gene>
    <name evidence="2" type="ORF">OCH239_08715</name>
</gene>
<reference evidence="2 3" key="1">
    <citation type="submission" date="2014-01" db="EMBL/GenBank/DDBJ databases">
        <title>Roseivivax halodurans JCM 10272 Genome Sequencing.</title>
        <authorList>
            <person name="Lai Q."/>
            <person name="Li G."/>
            <person name="Shao Z."/>
        </authorList>
    </citation>
    <scope>NUCLEOTIDE SEQUENCE [LARGE SCALE GENOMIC DNA]</scope>
    <source>
        <strain evidence="2 3">JCM 10272</strain>
    </source>
</reference>
<dbReference type="EMBL" id="JALZ01000002">
    <property type="protein sequence ID" value="ETX16228.1"/>
    <property type="molecule type" value="Genomic_DNA"/>
</dbReference>
<accession>X7EM38</accession>
<dbReference type="eggNOG" id="ENOG503302S">
    <property type="taxonomic scope" value="Bacteria"/>
</dbReference>
<evidence type="ECO:0000256" key="1">
    <source>
        <dbReference type="SAM" id="MobiDB-lite"/>
    </source>
</evidence>
<dbReference type="STRING" id="1449350.OCH239_08715"/>
<sequence>MSRSDFWSRRKAAVEAERSAEREAEETRSEEEALEAQRAEIAEKSDAEICAEFGLPDPDEMKPGDTVAGFLRKEIPERLRRRALRRLWRSNPVLACLDGLNDYDEDYTNNAIGAGGLKSAYQVGRGLKRHVDALAEAAEKRDAPENVTEKIPEETQVGENSAEEEQSVQEAGDAAPASTTMVAVESELPAGTQQDEEEWRPAPRRMRFRFDTETG</sequence>
<dbReference type="RefSeq" id="WP_037258894.1">
    <property type="nucleotide sequence ID" value="NZ_JALZ01000002.1"/>
</dbReference>
<organism evidence="2 3">
    <name type="scientific">Roseivivax halodurans JCM 10272</name>
    <dbReference type="NCBI Taxonomy" id="1449350"/>
    <lineage>
        <taxon>Bacteria</taxon>
        <taxon>Pseudomonadati</taxon>
        <taxon>Pseudomonadota</taxon>
        <taxon>Alphaproteobacteria</taxon>
        <taxon>Rhodobacterales</taxon>
        <taxon>Roseobacteraceae</taxon>
        <taxon>Roseivivax</taxon>
    </lineage>
</organism>
<dbReference type="Proteomes" id="UP000022447">
    <property type="component" value="Unassembled WGS sequence"/>
</dbReference>
<protein>
    <recommendedName>
        <fullName evidence="4">DUF3306 domain-containing protein</fullName>
    </recommendedName>
</protein>
<keyword evidence="3" id="KW-1185">Reference proteome</keyword>
<name>X7EM38_9RHOB</name>
<feature type="compositionally biased region" description="Basic and acidic residues" evidence="1">
    <location>
        <begin position="138"/>
        <end position="153"/>
    </location>
</feature>
<evidence type="ECO:0000313" key="2">
    <source>
        <dbReference type="EMBL" id="ETX16228.1"/>
    </source>
</evidence>
<dbReference type="Pfam" id="PF11748">
    <property type="entry name" value="DUF3306"/>
    <property type="match status" value="1"/>
</dbReference>
<dbReference type="PATRIC" id="fig|1449350.3.peg.790"/>
<dbReference type="InterPro" id="IPR021735">
    <property type="entry name" value="DUF3306"/>
</dbReference>
<dbReference type="OrthoDB" id="8100830at2"/>
<evidence type="ECO:0008006" key="4">
    <source>
        <dbReference type="Google" id="ProtNLM"/>
    </source>
</evidence>
<feature type="region of interest" description="Disordered" evidence="1">
    <location>
        <begin position="138"/>
        <end position="215"/>
    </location>
</feature>